<gene>
    <name evidence="2" type="ORF">XELAEV_18045471mg</name>
</gene>
<sequence>MINPFPRWFSPNPSVRVPDGSARVRDLQSAPNPRRRSPSAWCDSEHNGSLRPSVTITLEQMKSKPYCPDGPALRTALEKNRAASVLFRLLMTTAAPSNGGVTASSSQF</sequence>
<accession>A0A974H4B0</accession>
<protein>
    <submittedName>
        <fullName evidence="2">Uncharacterized protein</fullName>
    </submittedName>
</protein>
<organism evidence="2 3">
    <name type="scientific">Xenopus laevis</name>
    <name type="common">African clawed frog</name>
    <dbReference type="NCBI Taxonomy" id="8355"/>
    <lineage>
        <taxon>Eukaryota</taxon>
        <taxon>Metazoa</taxon>
        <taxon>Chordata</taxon>
        <taxon>Craniata</taxon>
        <taxon>Vertebrata</taxon>
        <taxon>Euteleostomi</taxon>
        <taxon>Amphibia</taxon>
        <taxon>Batrachia</taxon>
        <taxon>Anura</taxon>
        <taxon>Pipoidea</taxon>
        <taxon>Pipidae</taxon>
        <taxon>Xenopodinae</taxon>
        <taxon>Xenopus</taxon>
        <taxon>Xenopus</taxon>
    </lineage>
</organism>
<reference evidence="3" key="1">
    <citation type="journal article" date="2016" name="Nature">
        <title>Genome evolution in the allotetraploid frog Xenopus laevis.</title>
        <authorList>
            <person name="Session A.M."/>
            <person name="Uno Y."/>
            <person name="Kwon T."/>
            <person name="Chapman J.A."/>
            <person name="Toyoda A."/>
            <person name="Takahashi S."/>
            <person name="Fukui A."/>
            <person name="Hikosaka A."/>
            <person name="Suzuki A."/>
            <person name="Kondo M."/>
            <person name="van Heeringen S.J."/>
            <person name="Quigley I."/>
            <person name="Heinz S."/>
            <person name="Ogino H."/>
            <person name="Ochi H."/>
            <person name="Hellsten U."/>
            <person name="Lyons J.B."/>
            <person name="Simakov O."/>
            <person name="Putnam N."/>
            <person name="Stites J."/>
            <person name="Kuroki Y."/>
            <person name="Tanaka T."/>
            <person name="Michiue T."/>
            <person name="Watanabe M."/>
            <person name="Bogdanovic O."/>
            <person name="Lister R."/>
            <person name="Georgiou G."/>
            <person name="Paranjpe S.S."/>
            <person name="van Kruijsbergen I."/>
            <person name="Shu S."/>
            <person name="Carlson J."/>
            <person name="Kinoshita T."/>
            <person name="Ohta Y."/>
            <person name="Mawaribuchi S."/>
            <person name="Jenkins J."/>
            <person name="Grimwood J."/>
            <person name="Schmutz J."/>
            <person name="Mitros T."/>
            <person name="Mozaffari S.V."/>
            <person name="Suzuki Y."/>
            <person name="Haramoto Y."/>
            <person name="Yamamoto T.S."/>
            <person name="Takagi C."/>
            <person name="Heald R."/>
            <person name="Miller K."/>
            <person name="Haudenschild C."/>
            <person name="Kitzman J."/>
            <person name="Nakayama T."/>
            <person name="Izutsu Y."/>
            <person name="Robert J."/>
            <person name="Fortriede J."/>
            <person name="Burns K."/>
            <person name="Lotay V."/>
            <person name="Karimi K."/>
            <person name="Yasuoka Y."/>
            <person name="Dichmann D.S."/>
            <person name="Flajnik M.F."/>
            <person name="Houston D.W."/>
            <person name="Shendure J."/>
            <person name="DuPasquier L."/>
            <person name="Vize P.D."/>
            <person name="Zorn A.M."/>
            <person name="Ito M."/>
            <person name="Marcotte E.M."/>
            <person name="Wallingford J.B."/>
            <person name="Ito Y."/>
            <person name="Asashima M."/>
            <person name="Ueno N."/>
            <person name="Matsuda Y."/>
            <person name="Veenstra G.J."/>
            <person name="Fujiyama A."/>
            <person name="Harland R.M."/>
            <person name="Taira M."/>
            <person name="Rokhsar D.S."/>
        </authorList>
    </citation>
    <scope>NUCLEOTIDE SEQUENCE [LARGE SCALE GENOMIC DNA]</scope>
    <source>
        <strain evidence="3">J</strain>
    </source>
</reference>
<feature type="region of interest" description="Disordered" evidence="1">
    <location>
        <begin position="1"/>
        <end position="49"/>
    </location>
</feature>
<proteinExistence type="predicted"/>
<dbReference type="AlphaFoldDB" id="A0A974H4B0"/>
<evidence type="ECO:0000256" key="1">
    <source>
        <dbReference type="SAM" id="MobiDB-lite"/>
    </source>
</evidence>
<evidence type="ECO:0000313" key="2">
    <source>
        <dbReference type="EMBL" id="OCT64368.1"/>
    </source>
</evidence>
<dbReference type="Proteomes" id="UP000694892">
    <property type="component" value="Chromosome 9_10L"/>
</dbReference>
<name>A0A974H4B0_XENLA</name>
<evidence type="ECO:0000313" key="3">
    <source>
        <dbReference type="Proteomes" id="UP000694892"/>
    </source>
</evidence>
<dbReference type="EMBL" id="CM004482">
    <property type="protein sequence ID" value="OCT64368.1"/>
    <property type="molecule type" value="Genomic_DNA"/>
</dbReference>